<dbReference type="EMBL" id="CP114014">
    <property type="protein sequence ID" value="XAY06292.1"/>
    <property type="molecule type" value="Genomic_DNA"/>
</dbReference>
<dbReference type="EC" id="2.3.1.266" evidence="4"/>
<dbReference type="InterPro" id="IPR016181">
    <property type="entry name" value="Acyl_CoA_acyltransferase"/>
</dbReference>
<feature type="domain" description="N-acetyltransferase" evidence="3">
    <location>
        <begin position="6"/>
        <end position="160"/>
    </location>
</feature>
<dbReference type="KEGG" id="parq:DSM112329_03161"/>
<evidence type="ECO:0000259" key="3">
    <source>
        <dbReference type="PROSITE" id="PS51186"/>
    </source>
</evidence>
<dbReference type="RefSeq" id="WP_354697528.1">
    <property type="nucleotide sequence ID" value="NZ_CP114014.1"/>
</dbReference>
<dbReference type="Gene3D" id="3.40.630.30">
    <property type="match status" value="1"/>
</dbReference>
<proteinExistence type="predicted"/>
<accession>A0AAU7AX57</accession>
<dbReference type="GO" id="GO:0008999">
    <property type="term" value="F:protein-N-terminal-alanine acetyltransferase activity"/>
    <property type="evidence" value="ECO:0007669"/>
    <property type="project" value="UniProtKB-EC"/>
</dbReference>
<dbReference type="PANTHER" id="PTHR42919">
    <property type="entry name" value="N-ALPHA-ACETYLTRANSFERASE"/>
    <property type="match status" value="1"/>
</dbReference>
<keyword evidence="2 4" id="KW-0012">Acyltransferase</keyword>
<dbReference type="SUPFAM" id="SSF55729">
    <property type="entry name" value="Acyl-CoA N-acyltransferases (Nat)"/>
    <property type="match status" value="1"/>
</dbReference>
<reference evidence="4" key="1">
    <citation type="submission" date="2022-12" db="EMBL/GenBank/DDBJ databases">
        <title>Paraconexibacter alkalitolerans sp. nov. and Baekduia alba sp. nov., isolated from soil and emended description of the genera Paraconexibacter (Chun et al., 2020) and Baekduia (An et al., 2020).</title>
        <authorList>
            <person name="Vieira S."/>
            <person name="Huber K.J."/>
            <person name="Geppert A."/>
            <person name="Wolf J."/>
            <person name="Neumann-Schaal M."/>
            <person name="Muesken M."/>
            <person name="Overmann J."/>
        </authorList>
    </citation>
    <scope>NUCLEOTIDE SEQUENCE</scope>
    <source>
        <strain evidence="4">AEG42_29</strain>
    </source>
</reference>
<organism evidence="4">
    <name type="scientific">Paraconexibacter sp. AEG42_29</name>
    <dbReference type="NCBI Taxonomy" id="2997339"/>
    <lineage>
        <taxon>Bacteria</taxon>
        <taxon>Bacillati</taxon>
        <taxon>Actinomycetota</taxon>
        <taxon>Thermoleophilia</taxon>
        <taxon>Solirubrobacterales</taxon>
        <taxon>Paraconexibacteraceae</taxon>
        <taxon>Paraconexibacter</taxon>
    </lineage>
</organism>
<keyword evidence="1 4" id="KW-0808">Transferase</keyword>
<evidence type="ECO:0000313" key="4">
    <source>
        <dbReference type="EMBL" id="XAY06292.1"/>
    </source>
</evidence>
<dbReference type="AlphaFoldDB" id="A0AAU7AX57"/>
<dbReference type="PANTHER" id="PTHR42919:SF8">
    <property type="entry name" value="N-ALPHA-ACETYLTRANSFERASE 50"/>
    <property type="match status" value="1"/>
</dbReference>
<dbReference type="Pfam" id="PF00583">
    <property type="entry name" value="Acetyltransf_1"/>
    <property type="match status" value="1"/>
</dbReference>
<dbReference type="InterPro" id="IPR051556">
    <property type="entry name" value="N-term/lysine_N-AcTrnsfr"/>
</dbReference>
<evidence type="ECO:0000256" key="1">
    <source>
        <dbReference type="ARBA" id="ARBA00022679"/>
    </source>
</evidence>
<protein>
    <submittedName>
        <fullName evidence="4">[Ribosomal protein S18]-alanine N-acetyltransferase</fullName>
        <ecNumber evidence="4">2.3.1.266</ecNumber>
    </submittedName>
</protein>
<gene>
    <name evidence="4" type="primary">rimI</name>
    <name evidence="4" type="ORF">DSM112329_03161</name>
</gene>
<name>A0AAU7AX57_9ACTN</name>
<evidence type="ECO:0000256" key="2">
    <source>
        <dbReference type="ARBA" id="ARBA00023315"/>
    </source>
</evidence>
<dbReference type="CDD" id="cd04301">
    <property type="entry name" value="NAT_SF"/>
    <property type="match status" value="1"/>
</dbReference>
<sequence length="184" mass="20749">MTPPGFDIRRLTYADLPQVIAIERRAFPTPWSLAMFVLELSKPSGICLAAWHRPAIAGGDGEPRERICGYLICSKYDTVWHVMNVSVDPDVRRQHVATSLINGLLERVDDPLGQYTLEVRPSNGGAIAMYERFSFITAGMRRRYYQDNGEDALIMWRTPSTLQGRLDDVPNAWPVPPTSSMPRT</sequence>
<dbReference type="InterPro" id="IPR000182">
    <property type="entry name" value="GNAT_dom"/>
</dbReference>
<dbReference type="PROSITE" id="PS51186">
    <property type="entry name" value="GNAT"/>
    <property type="match status" value="1"/>
</dbReference>